<dbReference type="Proteomes" id="UP001153069">
    <property type="component" value="Unassembled WGS sequence"/>
</dbReference>
<protein>
    <submittedName>
        <fullName evidence="1">Uncharacterized protein</fullName>
    </submittedName>
</protein>
<sequence length="122" mass="12899">MSSPAAAIAVVTETKVDSDDDVELLDVNPAAAITVAPKTKVDVDSDDDVEVVGVKPAVGVATLLWQLRPLVLALLARKWSSSFKVTIIPATRKDSNVKITTCKPANPNCVGPTNETCSKPMR</sequence>
<dbReference type="AlphaFoldDB" id="A0A9N8EPP5"/>
<evidence type="ECO:0000313" key="2">
    <source>
        <dbReference type="Proteomes" id="UP001153069"/>
    </source>
</evidence>
<reference evidence="1" key="1">
    <citation type="submission" date="2020-06" db="EMBL/GenBank/DDBJ databases">
        <authorList>
            <consortium name="Plant Systems Biology data submission"/>
        </authorList>
    </citation>
    <scope>NUCLEOTIDE SEQUENCE</scope>
    <source>
        <strain evidence="1">D6</strain>
    </source>
</reference>
<keyword evidence="2" id="KW-1185">Reference proteome</keyword>
<dbReference type="EMBL" id="CAICTM010001353">
    <property type="protein sequence ID" value="CAB9522904.1"/>
    <property type="molecule type" value="Genomic_DNA"/>
</dbReference>
<gene>
    <name evidence="1" type="ORF">SEMRO_1355_G265580.1</name>
</gene>
<evidence type="ECO:0000313" key="1">
    <source>
        <dbReference type="EMBL" id="CAB9522904.1"/>
    </source>
</evidence>
<comment type="caution">
    <text evidence="1">The sequence shown here is derived from an EMBL/GenBank/DDBJ whole genome shotgun (WGS) entry which is preliminary data.</text>
</comment>
<organism evidence="1 2">
    <name type="scientific">Seminavis robusta</name>
    <dbReference type="NCBI Taxonomy" id="568900"/>
    <lineage>
        <taxon>Eukaryota</taxon>
        <taxon>Sar</taxon>
        <taxon>Stramenopiles</taxon>
        <taxon>Ochrophyta</taxon>
        <taxon>Bacillariophyta</taxon>
        <taxon>Bacillariophyceae</taxon>
        <taxon>Bacillariophycidae</taxon>
        <taxon>Naviculales</taxon>
        <taxon>Naviculaceae</taxon>
        <taxon>Seminavis</taxon>
    </lineage>
</organism>
<name>A0A9N8EPP5_9STRA</name>
<proteinExistence type="predicted"/>
<accession>A0A9N8EPP5</accession>